<evidence type="ECO:0000313" key="2">
    <source>
        <dbReference type="Proteomes" id="UP000789570"/>
    </source>
</evidence>
<keyword evidence="2" id="KW-1185">Reference proteome</keyword>
<feature type="non-terminal residue" evidence="1">
    <location>
        <position position="73"/>
    </location>
</feature>
<accession>A0A9N9CSN7</accession>
<proteinExistence type="predicted"/>
<dbReference type="OrthoDB" id="2431104at2759"/>
<comment type="caution">
    <text evidence="1">The sequence shown here is derived from an EMBL/GenBank/DDBJ whole genome shotgun (WGS) entry which is preliminary data.</text>
</comment>
<protein>
    <submittedName>
        <fullName evidence="1">14530_t:CDS:1</fullName>
    </submittedName>
</protein>
<dbReference type="Proteomes" id="UP000789570">
    <property type="component" value="Unassembled WGS sequence"/>
</dbReference>
<organism evidence="1 2">
    <name type="scientific">Funneliformis caledonium</name>
    <dbReference type="NCBI Taxonomy" id="1117310"/>
    <lineage>
        <taxon>Eukaryota</taxon>
        <taxon>Fungi</taxon>
        <taxon>Fungi incertae sedis</taxon>
        <taxon>Mucoromycota</taxon>
        <taxon>Glomeromycotina</taxon>
        <taxon>Glomeromycetes</taxon>
        <taxon>Glomerales</taxon>
        <taxon>Glomeraceae</taxon>
        <taxon>Funneliformis</taxon>
    </lineage>
</organism>
<sequence length="73" mass="8134">MEIDFVKKKESTTSIASIKCKIKRLKIPAMALNSCAKLSIITPDIVKHVKYEINKSIKHNLNGIAIVPVESIE</sequence>
<dbReference type="EMBL" id="CAJVPQ010002853">
    <property type="protein sequence ID" value="CAG8610453.1"/>
    <property type="molecule type" value="Genomic_DNA"/>
</dbReference>
<name>A0A9N9CSN7_9GLOM</name>
<evidence type="ECO:0000313" key="1">
    <source>
        <dbReference type="EMBL" id="CAG8610453.1"/>
    </source>
</evidence>
<reference evidence="1" key="1">
    <citation type="submission" date="2021-06" db="EMBL/GenBank/DDBJ databases">
        <authorList>
            <person name="Kallberg Y."/>
            <person name="Tangrot J."/>
            <person name="Rosling A."/>
        </authorList>
    </citation>
    <scope>NUCLEOTIDE SEQUENCE</scope>
    <source>
        <strain evidence="1">UK204</strain>
    </source>
</reference>
<gene>
    <name evidence="1" type="ORF">FCALED_LOCUS9043</name>
</gene>
<dbReference type="AlphaFoldDB" id="A0A9N9CSN7"/>